<dbReference type="NCBIfam" id="TIGR01733">
    <property type="entry name" value="AA-adenyl-dom"/>
    <property type="match status" value="1"/>
</dbReference>
<evidence type="ECO:0000256" key="3">
    <source>
        <dbReference type="ARBA" id="ARBA00022450"/>
    </source>
</evidence>
<keyword evidence="6" id="KW-0067">ATP-binding</keyword>
<dbReference type="PROSITE" id="PS50075">
    <property type="entry name" value="CARRIER"/>
    <property type="match status" value="1"/>
</dbReference>
<dbReference type="InterPro" id="IPR020845">
    <property type="entry name" value="AMP-binding_CS"/>
</dbReference>
<dbReference type="InterPro" id="IPR036736">
    <property type="entry name" value="ACP-like_sf"/>
</dbReference>
<protein>
    <submittedName>
        <fullName evidence="8">Amino acid adenylation domain-containing protein</fullName>
    </submittedName>
</protein>
<dbReference type="FunFam" id="3.40.50.980:FF:000001">
    <property type="entry name" value="Non-ribosomal peptide synthetase"/>
    <property type="match status" value="1"/>
</dbReference>
<dbReference type="RefSeq" id="WP_139020239.1">
    <property type="nucleotide sequence ID" value="NZ_JARPOR010000110.1"/>
</dbReference>
<dbReference type="AlphaFoldDB" id="A0ABD7R7Y2"/>
<dbReference type="GO" id="GO:0005524">
    <property type="term" value="F:ATP binding"/>
    <property type="evidence" value="ECO:0007669"/>
    <property type="project" value="UniProtKB-KW"/>
</dbReference>
<dbReference type="Proteomes" id="UP000309400">
    <property type="component" value="Unassembled WGS sequence"/>
</dbReference>
<keyword evidence="5" id="KW-0547">Nucleotide-binding</keyword>
<reference evidence="8 9" key="1">
    <citation type="submission" date="2019-06" db="EMBL/GenBank/DDBJ databases">
        <title>Biocontrol Bacillus strains from Vietnam.</title>
        <authorList>
            <person name="Borriss R."/>
            <person name="Lasch P."/>
            <person name="Thanh Tam L.T."/>
        </authorList>
    </citation>
    <scope>NUCLEOTIDE SEQUENCE [LARGE SCALE GENOMIC DNA]</scope>
    <source>
        <strain evidence="8 9">A8</strain>
    </source>
</reference>
<dbReference type="FunFam" id="3.40.50.12780:FF:000012">
    <property type="entry name" value="Non-ribosomal peptide synthetase"/>
    <property type="match status" value="1"/>
</dbReference>
<evidence type="ECO:0000256" key="5">
    <source>
        <dbReference type="ARBA" id="ARBA00022741"/>
    </source>
</evidence>
<dbReference type="InterPro" id="IPR025110">
    <property type="entry name" value="AMP-bd_C"/>
</dbReference>
<dbReference type="GO" id="GO:0043041">
    <property type="term" value="P:amino acid activation for nonribosomal peptide biosynthetic process"/>
    <property type="evidence" value="ECO:0007669"/>
    <property type="project" value="UniProtKB-ARBA"/>
</dbReference>
<dbReference type="SUPFAM" id="SSF56801">
    <property type="entry name" value="Acetyl-CoA synthetase-like"/>
    <property type="match status" value="1"/>
</dbReference>
<dbReference type="InterPro" id="IPR045851">
    <property type="entry name" value="AMP-bd_C_sf"/>
</dbReference>
<dbReference type="Gene3D" id="3.40.50.980">
    <property type="match status" value="2"/>
</dbReference>
<evidence type="ECO:0000256" key="2">
    <source>
        <dbReference type="ARBA" id="ARBA00006432"/>
    </source>
</evidence>
<dbReference type="Gene3D" id="1.10.1200.10">
    <property type="entry name" value="ACP-like"/>
    <property type="match status" value="1"/>
</dbReference>
<dbReference type="InterPro" id="IPR000873">
    <property type="entry name" value="AMP-dep_synth/lig_dom"/>
</dbReference>
<dbReference type="GO" id="GO:0044550">
    <property type="term" value="P:secondary metabolite biosynthetic process"/>
    <property type="evidence" value="ECO:0007669"/>
    <property type="project" value="UniProtKB-ARBA"/>
</dbReference>
<feature type="non-terminal residue" evidence="8">
    <location>
        <position position="588"/>
    </location>
</feature>
<comment type="similarity">
    <text evidence="2">Belongs to the ATP-dependent AMP-binding enzyme family.</text>
</comment>
<name>A0ABD7R7Y2_BACCE</name>
<evidence type="ECO:0000256" key="4">
    <source>
        <dbReference type="ARBA" id="ARBA00022553"/>
    </source>
</evidence>
<dbReference type="InterPro" id="IPR009081">
    <property type="entry name" value="PP-bd_ACP"/>
</dbReference>
<organism evidence="8 9">
    <name type="scientific">Bacillus cereus</name>
    <dbReference type="NCBI Taxonomy" id="1396"/>
    <lineage>
        <taxon>Bacteria</taxon>
        <taxon>Bacillati</taxon>
        <taxon>Bacillota</taxon>
        <taxon>Bacilli</taxon>
        <taxon>Bacillales</taxon>
        <taxon>Bacillaceae</taxon>
        <taxon>Bacillus</taxon>
        <taxon>Bacillus cereus group</taxon>
    </lineage>
</organism>
<sequence length="588" mass="65908">KNHFIRIMEIISDNPAVTVSDIDITTDDERHQLLEEFNKTQVDYSRGKTLQELFEAQVDERPDHIAVKFRNKTLTYRELNEKSNQLARVLRQKGVNPNSIVGLMIESSLDMMIGILGILKSGGAYLPIDPTHPQDRVHYMMKDAEIQVLVTADDCAQKLSFEGTTVDISDLNNFTGDKTNVDIINQSSDLAYVIYTSGTTGQAKGVMIPHSSLINYCQAMIKKAVITSEDETALLSSHAFDLGYTTVYTALISGITLHILSEDMYRDPDQLVEYTKTCTYLKMTPSLFSIMIHSEEIQKVVETGNLRLIILGGEPVNKNDLKRFSSLNNKHTIRLINHYGPTESTIGCVAGEINLDQIDEFSNVIGKPLDNIKAYILDPHRNLTPIGVPGELYISGEGLANGYVNKPELTVEKFIENPFDPGKRMYKTGDLVKRLPDGRIEFIGRIDSQVKVRGYRIELGEIENLLLSHPEIKEAVVINRENETGEAYLAAYVAGHRAFDVAEVRSYVKDRLPHYMVPAYFMVLDTMPLTKNGKINRKELPEPDSSGMVTTDYAAPENDVQQTLVDIWSDILGVEKIGIHDNFFDLGG</sequence>
<proteinExistence type="inferred from homology"/>
<dbReference type="Pfam" id="PF13193">
    <property type="entry name" value="AMP-binding_C"/>
    <property type="match status" value="1"/>
</dbReference>
<keyword evidence="4" id="KW-0597">Phosphoprotein</keyword>
<dbReference type="CDD" id="cd05930">
    <property type="entry name" value="A_NRPS"/>
    <property type="match status" value="1"/>
</dbReference>
<dbReference type="PROSITE" id="PS00455">
    <property type="entry name" value="AMP_BINDING"/>
    <property type="match status" value="1"/>
</dbReference>
<dbReference type="Pfam" id="PF00501">
    <property type="entry name" value="AMP-binding"/>
    <property type="match status" value="1"/>
</dbReference>
<dbReference type="PANTHER" id="PTHR45527:SF1">
    <property type="entry name" value="FATTY ACID SYNTHASE"/>
    <property type="match status" value="1"/>
</dbReference>
<evidence type="ECO:0000313" key="9">
    <source>
        <dbReference type="Proteomes" id="UP000309400"/>
    </source>
</evidence>
<evidence type="ECO:0000256" key="1">
    <source>
        <dbReference type="ARBA" id="ARBA00001957"/>
    </source>
</evidence>
<comment type="caution">
    <text evidence="8">The sequence shown here is derived from an EMBL/GenBank/DDBJ whole genome shotgun (WGS) entry which is preliminary data.</text>
</comment>
<comment type="cofactor">
    <cofactor evidence="1">
        <name>pantetheine 4'-phosphate</name>
        <dbReference type="ChEBI" id="CHEBI:47942"/>
    </cofactor>
</comment>
<dbReference type="FunFam" id="2.30.38.10:FF:000001">
    <property type="entry name" value="Non-ribosomal peptide synthetase PvdI"/>
    <property type="match status" value="1"/>
</dbReference>
<dbReference type="FunFam" id="3.30.300.30:FF:000010">
    <property type="entry name" value="Enterobactin synthetase component F"/>
    <property type="match status" value="1"/>
</dbReference>
<feature type="non-terminal residue" evidence="8">
    <location>
        <position position="1"/>
    </location>
</feature>
<dbReference type="Gene3D" id="2.30.38.10">
    <property type="entry name" value="Luciferase, Domain 3"/>
    <property type="match status" value="1"/>
</dbReference>
<evidence type="ECO:0000256" key="6">
    <source>
        <dbReference type="ARBA" id="ARBA00022840"/>
    </source>
</evidence>
<dbReference type="PANTHER" id="PTHR45527">
    <property type="entry name" value="NONRIBOSOMAL PEPTIDE SYNTHETASE"/>
    <property type="match status" value="1"/>
</dbReference>
<dbReference type="EMBL" id="VDDR01000044">
    <property type="protein sequence ID" value="TNB90883.1"/>
    <property type="molecule type" value="Genomic_DNA"/>
</dbReference>
<keyword evidence="3" id="KW-0596">Phosphopantetheine</keyword>
<gene>
    <name evidence="8" type="ORF">FHG65_29345</name>
</gene>
<evidence type="ECO:0000259" key="7">
    <source>
        <dbReference type="PROSITE" id="PS50075"/>
    </source>
</evidence>
<dbReference type="Gene3D" id="3.30.300.30">
    <property type="match status" value="1"/>
</dbReference>
<evidence type="ECO:0000313" key="8">
    <source>
        <dbReference type="EMBL" id="TNB90883.1"/>
    </source>
</evidence>
<accession>A0ABD7R7Y2</accession>
<dbReference type="InterPro" id="IPR010071">
    <property type="entry name" value="AA_adenyl_dom"/>
</dbReference>
<feature type="domain" description="Carrier" evidence="7">
    <location>
        <begin position="555"/>
        <end position="588"/>
    </location>
</feature>